<evidence type="ECO:0000313" key="8">
    <source>
        <dbReference type="EMBL" id="WYJ99788.1"/>
    </source>
</evidence>
<reference evidence="8" key="2">
    <citation type="submission" date="2024-03" db="EMBL/GenBank/DDBJ databases">
        <title>The Genome Sequence of Enterococcus sp. DIV0205d.</title>
        <authorList>
            <consortium name="The Broad Institute Genomics Platform"/>
            <consortium name="The Broad Institute Microbial Omics Core"/>
            <consortium name="The Broad Institute Genomic Center for Infectious Diseases"/>
            <person name="Earl A."/>
            <person name="Manson A."/>
            <person name="Gilmore M."/>
            <person name="Schwartman J."/>
            <person name="Shea T."/>
            <person name="Abouelleil A."/>
            <person name="Cao P."/>
            <person name="Chapman S."/>
            <person name="Cusick C."/>
            <person name="Young S."/>
            <person name="Neafsey D."/>
            <person name="Nusbaum C."/>
            <person name="Birren B."/>
        </authorList>
    </citation>
    <scope>NUCLEOTIDE SEQUENCE</scope>
    <source>
        <strain evidence="8">7F3_DIV0205</strain>
    </source>
</reference>
<accession>A0AAQ3W6Q6</accession>
<dbReference type="InterPro" id="IPR020003">
    <property type="entry name" value="ATPase_a/bsu_AS"/>
</dbReference>
<dbReference type="GO" id="GO:0046933">
    <property type="term" value="F:proton-transporting ATP synthase activity, rotational mechanism"/>
    <property type="evidence" value="ECO:0007669"/>
    <property type="project" value="UniProtKB-UniRule"/>
</dbReference>
<dbReference type="Pfam" id="PF02874">
    <property type="entry name" value="ATP-synt_ab_N"/>
    <property type="match status" value="1"/>
</dbReference>
<dbReference type="Proteomes" id="UP000194948">
    <property type="component" value="Chromosome"/>
</dbReference>
<dbReference type="NCBIfam" id="NF003235">
    <property type="entry name" value="PRK04196.1"/>
    <property type="match status" value="1"/>
</dbReference>
<dbReference type="InterPro" id="IPR004100">
    <property type="entry name" value="ATPase_F1/V1/A1_a/bsu_N"/>
</dbReference>
<evidence type="ECO:0000313" key="9">
    <source>
        <dbReference type="Proteomes" id="UP000194948"/>
    </source>
</evidence>
<dbReference type="GO" id="GO:0042777">
    <property type="term" value="P:proton motive force-driven plasma membrane ATP synthesis"/>
    <property type="evidence" value="ECO:0007669"/>
    <property type="project" value="UniProtKB-UniRule"/>
</dbReference>
<comment type="similarity">
    <text evidence="1 4">Belongs to the ATPase alpha/beta chains family.</text>
</comment>
<dbReference type="SUPFAM" id="SSF52540">
    <property type="entry name" value="P-loop containing nucleoside triphosphate hydrolases"/>
    <property type="match status" value="1"/>
</dbReference>
<keyword evidence="4" id="KW-0375">Hydrogen ion transport</keyword>
<evidence type="ECO:0000259" key="7">
    <source>
        <dbReference type="Pfam" id="PF22919"/>
    </source>
</evidence>
<dbReference type="PIRSF" id="PIRSF039114">
    <property type="entry name" value="V-ATPsynth_beta/V-ATPase_B"/>
    <property type="match status" value="1"/>
</dbReference>
<keyword evidence="2 4" id="KW-0813">Transport</keyword>
<dbReference type="CDD" id="cd01135">
    <property type="entry name" value="V_A-ATPase_B"/>
    <property type="match status" value="1"/>
</dbReference>
<dbReference type="PROSITE" id="PS00152">
    <property type="entry name" value="ATPASE_ALPHA_BETA"/>
    <property type="match status" value="1"/>
</dbReference>
<evidence type="ECO:0000259" key="5">
    <source>
        <dbReference type="Pfam" id="PF00006"/>
    </source>
</evidence>
<name>A0AAQ3W6Q6_9ENTE</name>
<protein>
    <recommendedName>
        <fullName evidence="4">V-type ATP synthase beta chain</fullName>
    </recommendedName>
    <alternativeName>
        <fullName evidence="4">V-ATPase subunit B</fullName>
    </alternativeName>
</protein>
<feature type="domain" description="ATPase F1/V1/A1 complex alpha/beta subunit N-terminal" evidence="6">
    <location>
        <begin position="9"/>
        <end position="74"/>
    </location>
</feature>
<evidence type="ECO:0000256" key="4">
    <source>
        <dbReference type="HAMAP-Rule" id="MF_00310"/>
    </source>
</evidence>
<reference evidence="8" key="1">
    <citation type="submission" date="2017-05" db="EMBL/GenBank/DDBJ databases">
        <authorList>
            <consortium name="The Broad Institute Genomics Platform"/>
            <consortium name="The Broad Institute Genomic Center for Infectious Diseases"/>
            <person name="Earl A."/>
            <person name="Manson A."/>
            <person name="Schwartman J."/>
            <person name="Gilmore M."/>
            <person name="Abouelleil A."/>
            <person name="Cao P."/>
            <person name="Chapman S."/>
            <person name="Cusick C."/>
            <person name="Shea T."/>
            <person name="Young S."/>
            <person name="Neafsey D."/>
            <person name="Nusbaum C."/>
            <person name="Birren B."/>
        </authorList>
    </citation>
    <scope>NUCLEOTIDE SEQUENCE</scope>
    <source>
        <strain evidence="8">7F3_DIV0205</strain>
    </source>
</reference>
<dbReference type="RefSeq" id="WP_086313387.1">
    <property type="nucleotide sequence ID" value="NZ_CP147244.1"/>
</dbReference>
<feature type="domain" description="ATP synthase A/B type C-terminal" evidence="7">
    <location>
        <begin position="355"/>
        <end position="453"/>
    </location>
</feature>
<dbReference type="InterPro" id="IPR055190">
    <property type="entry name" value="ATP-synt_VA_C"/>
</dbReference>
<dbReference type="HAMAP" id="MF_00310">
    <property type="entry name" value="ATP_synth_B_arch"/>
    <property type="match status" value="1"/>
</dbReference>
<dbReference type="InterPro" id="IPR000194">
    <property type="entry name" value="ATPase_F1/V1/A1_a/bsu_nucl-bd"/>
</dbReference>
<organism evidence="8 9">
    <name type="scientific">Candidatus Enterococcus palustris</name>
    <dbReference type="NCBI Taxonomy" id="1834189"/>
    <lineage>
        <taxon>Bacteria</taxon>
        <taxon>Bacillati</taxon>
        <taxon>Bacillota</taxon>
        <taxon>Bacilli</taxon>
        <taxon>Lactobacillales</taxon>
        <taxon>Enterococcaceae</taxon>
        <taxon>Enterococcus</taxon>
    </lineage>
</organism>
<dbReference type="Pfam" id="PF00006">
    <property type="entry name" value="ATP-synt_ab"/>
    <property type="match status" value="1"/>
</dbReference>
<dbReference type="InterPro" id="IPR027417">
    <property type="entry name" value="P-loop_NTPase"/>
</dbReference>
<gene>
    <name evidence="4" type="primary">atpB</name>
    <name evidence="8" type="ORF">A5821_000865</name>
</gene>
<dbReference type="GO" id="GO:0005524">
    <property type="term" value="F:ATP binding"/>
    <property type="evidence" value="ECO:0007669"/>
    <property type="project" value="UniProtKB-UniRule"/>
</dbReference>
<sequence>MIKEYRTINEVVGPLMIVEKVEGVKYEELIEVRMQNDEIRRGQVLEINGDKAMVQIFEGTSGINLRDSKVRFLGHPLELGVSEDMVGRIFDGLGRPKDNGPEILPEKMVDINGEVINPVARDYPDEFIQTGISAIDHLNTLVRGQKLPVFSGSGLPHKELAAQIARQANVLNSDEEFAVVFAAIGITFEEAEFFMEDFRQTGAIDRSVMFMNLANDPAIERIATPRMALTAAEYLAYEKGMHVLVIMTDMTNYCEALREISAARREVPGRRGYPGYLYTNLATLYERAGRIRGLKGSVTQIPILTMPEDDKTHPIPDLTGYITEGQIILSRELYKSGIQPPIDVLPSLSRLKDKGTGEGKTRIDHAPTMNQLFAAYAQGKQAKELAVVLGESALSDVDKIYAKFADRFEKEYVNQGFYTNRSINETLDLGWELLSMLPRTELKRIKDDMLDEYLTEGE</sequence>
<dbReference type="AlphaFoldDB" id="A0AAQ3W6Q6"/>
<dbReference type="Pfam" id="PF22919">
    <property type="entry name" value="ATP-synt_VA_C"/>
    <property type="match status" value="1"/>
</dbReference>
<evidence type="ECO:0000256" key="2">
    <source>
        <dbReference type="ARBA" id="ARBA00022448"/>
    </source>
</evidence>
<dbReference type="InterPro" id="IPR022879">
    <property type="entry name" value="V-ATPase_su_B/beta"/>
</dbReference>
<evidence type="ECO:0000256" key="3">
    <source>
        <dbReference type="ARBA" id="ARBA00023065"/>
    </source>
</evidence>
<evidence type="ECO:0000256" key="1">
    <source>
        <dbReference type="ARBA" id="ARBA00008936"/>
    </source>
</evidence>
<dbReference type="Gene3D" id="3.40.50.12240">
    <property type="match status" value="1"/>
</dbReference>
<proteinExistence type="inferred from homology"/>
<dbReference type="CDD" id="cd18112">
    <property type="entry name" value="ATP-synt_V_A-type_beta_C"/>
    <property type="match status" value="1"/>
</dbReference>
<dbReference type="PANTHER" id="PTHR43389">
    <property type="entry name" value="V-TYPE PROTON ATPASE SUBUNIT B"/>
    <property type="match status" value="1"/>
</dbReference>
<keyword evidence="9" id="KW-1185">Reference proteome</keyword>
<dbReference type="EMBL" id="CP147244">
    <property type="protein sequence ID" value="WYJ99788.1"/>
    <property type="molecule type" value="Genomic_DNA"/>
</dbReference>
<comment type="function">
    <text evidence="4">Produces ATP from ADP in the presence of a proton gradient across the membrane. The V-type beta chain is a regulatory subunit.</text>
</comment>
<evidence type="ECO:0000259" key="6">
    <source>
        <dbReference type="Pfam" id="PF02874"/>
    </source>
</evidence>
<keyword evidence="3 4" id="KW-0406">Ion transport</keyword>
<feature type="domain" description="ATPase F1/V1/A1 complex alpha/beta subunit nucleotide-binding" evidence="5">
    <location>
        <begin position="131"/>
        <end position="349"/>
    </location>
</feature>
<dbReference type="CDD" id="cd18118">
    <property type="entry name" value="ATP-synt_V_A-type_beta_N"/>
    <property type="match status" value="1"/>
</dbReference>
<dbReference type="PANTHER" id="PTHR43389:SF4">
    <property type="entry name" value="V-TYPE PROTON ATPASE SUBUNIT B"/>
    <property type="match status" value="1"/>
</dbReference>
<keyword evidence="4" id="KW-0066">ATP synthesis</keyword>